<dbReference type="Gene3D" id="1.10.1740.10">
    <property type="match status" value="1"/>
</dbReference>
<dbReference type="Gene3D" id="3.20.20.80">
    <property type="entry name" value="Glycosidases"/>
    <property type="match status" value="1"/>
</dbReference>
<dbReference type="Gene3D" id="2.60.40.1180">
    <property type="entry name" value="Golgi alpha-mannosidase II"/>
    <property type="match status" value="1"/>
</dbReference>
<dbReference type="GO" id="GO:0047669">
    <property type="term" value="F:amylosucrase activity"/>
    <property type="evidence" value="ECO:0007669"/>
    <property type="project" value="InterPro"/>
</dbReference>
<dbReference type="SUPFAM" id="SSF51445">
    <property type="entry name" value="(Trans)glycosidases"/>
    <property type="match status" value="1"/>
</dbReference>
<dbReference type="STRING" id="1134406.ADN00_14980"/>
<dbReference type="SMART" id="SM00642">
    <property type="entry name" value="Aamy"/>
    <property type="match status" value="1"/>
</dbReference>
<dbReference type="InterPro" id="IPR032091">
    <property type="entry name" value="Malt_amylase-like_C"/>
</dbReference>
<accession>A0A0P6XME8</accession>
<dbReference type="Proteomes" id="UP000050417">
    <property type="component" value="Unassembled WGS sequence"/>
</dbReference>
<dbReference type="Gene3D" id="3.90.400.10">
    <property type="entry name" value="Oligo-1,6-glucosidase, Domain 2"/>
    <property type="match status" value="1"/>
</dbReference>
<dbReference type="PANTHER" id="PTHR10357:SF213">
    <property type="entry name" value="ALPHA AMYLASE CATALYTIC REGION"/>
    <property type="match status" value="1"/>
</dbReference>
<dbReference type="SUPFAM" id="SSF51011">
    <property type="entry name" value="Glycosyl hydrolase domain"/>
    <property type="match status" value="1"/>
</dbReference>
<dbReference type="OrthoDB" id="9805159at2"/>
<organism evidence="2 3">
    <name type="scientific">Ornatilinea apprima</name>
    <dbReference type="NCBI Taxonomy" id="1134406"/>
    <lineage>
        <taxon>Bacteria</taxon>
        <taxon>Bacillati</taxon>
        <taxon>Chloroflexota</taxon>
        <taxon>Anaerolineae</taxon>
        <taxon>Anaerolineales</taxon>
        <taxon>Anaerolineaceae</taxon>
        <taxon>Ornatilinea</taxon>
    </lineage>
</organism>
<dbReference type="PANTHER" id="PTHR10357">
    <property type="entry name" value="ALPHA-AMYLASE FAMILY MEMBER"/>
    <property type="match status" value="1"/>
</dbReference>
<name>A0A0P6XME8_9CHLR</name>
<gene>
    <name evidence="2" type="ORF">ADN00_14980</name>
</gene>
<dbReference type="PATRIC" id="fig|1134406.4.peg.1860"/>
<dbReference type="AlphaFoldDB" id="A0A0P6XME8"/>
<reference evidence="2 3" key="1">
    <citation type="submission" date="2015-07" db="EMBL/GenBank/DDBJ databases">
        <title>Genome sequence of Ornatilinea apprima DSM 23815.</title>
        <authorList>
            <person name="Hemp J."/>
            <person name="Ward L.M."/>
            <person name="Pace L.A."/>
            <person name="Fischer W.W."/>
        </authorList>
    </citation>
    <scope>NUCLEOTIDE SEQUENCE [LARGE SCALE GENOMIC DNA]</scope>
    <source>
        <strain evidence="2 3">P3M-1</strain>
    </source>
</reference>
<dbReference type="InterPro" id="IPR013780">
    <property type="entry name" value="Glyco_hydro_b"/>
</dbReference>
<evidence type="ECO:0000259" key="1">
    <source>
        <dbReference type="SMART" id="SM00642"/>
    </source>
</evidence>
<dbReference type="CDD" id="cd11324">
    <property type="entry name" value="AmyAc_Amylosucrase"/>
    <property type="match status" value="1"/>
</dbReference>
<dbReference type="InterPro" id="IPR006047">
    <property type="entry name" value="GH13_cat_dom"/>
</dbReference>
<dbReference type="InterPro" id="IPR044077">
    <property type="entry name" value="Amylosucrase"/>
</dbReference>
<dbReference type="Pfam" id="PF16657">
    <property type="entry name" value="Malt_amylase_C"/>
    <property type="match status" value="1"/>
</dbReference>
<comment type="caution">
    <text evidence="2">The sequence shown here is derived from an EMBL/GenBank/DDBJ whole genome shotgun (WGS) entry which is preliminary data.</text>
</comment>
<dbReference type="GO" id="GO:0005975">
    <property type="term" value="P:carbohydrate metabolic process"/>
    <property type="evidence" value="ECO:0007669"/>
    <property type="project" value="InterPro"/>
</dbReference>
<evidence type="ECO:0000313" key="2">
    <source>
        <dbReference type="EMBL" id="KPL73089.1"/>
    </source>
</evidence>
<protein>
    <submittedName>
        <fullName evidence="2">Amylosucrase</fullName>
    </submittedName>
</protein>
<feature type="domain" description="Glycosyl hydrolase family 13 catalytic" evidence="1">
    <location>
        <begin position="112"/>
        <end position="562"/>
    </location>
</feature>
<dbReference type="InterPro" id="IPR045857">
    <property type="entry name" value="O16G_dom_2"/>
</dbReference>
<dbReference type="Pfam" id="PF00128">
    <property type="entry name" value="Alpha-amylase"/>
    <property type="match status" value="1"/>
</dbReference>
<sequence>MEKAIHYQNKALLALDRLRPRIEEQFKAERQRSPEDWQAFNARLERHFETLFSLLLQLYANQHDFYFHLEKLLQSLAQSWFARPADLKQLDLSRESNPDWFQSNQMVGGVCYVDLFAGSLEGIQSKIPYFRELGLTYLHLMPLFKSPDGENDGGYAISSYREINPSIGTMKQLAQLSRQLRENGVSLVLDFVFNHTSNEHQWALNAIAGDPEYQDYYFMFPDRVMPDAYERNLREIFPEQRPGSFTYLPEVKKWVWTTFNSYQWDLNYQNPAVFIRMAEEMLSLANAGVEVLRMDAVAFTWKEMGTVCENLPKAHILIQAYNAVARIAAPALLFKSEAIVHPDEVVRYISPAECQLSYNPLIMALLWNTLATREINLLKQALVERFSLPEHTAWVNYVRCHDDIGWTFSDDDAGRLGINGYDHRKFLNAFYTGRYPESFARGLPFQENPRTGDARISGTCASLAGLEKALTENSEEEIQNSINRILLLHRVIMTIGGIPLIYLGDEIGTLNDYSYRNDPAKASDSRWVHRPRADWSKYENRNNPGSVEYRIFQEMQKFIRIRKTEPALANGHIQVMDTWNPHVLGYVRSTAKERLIILANFSEKPQELDFNLLRLYGLGYTFENLITKENLNLEQLRLTPYQFLILRA</sequence>
<evidence type="ECO:0000313" key="3">
    <source>
        <dbReference type="Proteomes" id="UP000050417"/>
    </source>
</evidence>
<proteinExistence type="predicted"/>
<keyword evidence="3" id="KW-1185">Reference proteome</keyword>
<dbReference type="EMBL" id="LGCL01000036">
    <property type="protein sequence ID" value="KPL73089.1"/>
    <property type="molecule type" value="Genomic_DNA"/>
</dbReference>
<dbReference type="InterPro" id="IPR017853">
    <property type="entry name" value="GH"/>
</dbReference>